<evidence type="ECO:0000313" key="3">
    <source>
        <dbReference type="Proteomes" id="UP000650833"/>
    </source>
</evidence>
<dbReference type="SUPFAM" id="SSF81383">
    <property type="entry name" value="F-box domain"/>
    <property type="match status" value="1"/>
</dbReference>
<dbReference type="SUPFAM" id="SSF52047">
    <property type="entry name" value="RNI-like"/>
    <property type="match status" value="1"/>
</dbReference>
<dbReference type="PROSITE" id="PS50181">
    <property type="entry name" value="FBOX"/>
    <property type="match status" value="1"/>
</dbReference>
<protein>
    <recommendedName>
        <fullName evidence="1">F-box domain-containing protein</fullName>
    </recommendedName>
</protein>
<evidence type="ECO:0000313" key="2">
    <source>
        <dbReference type="EMBL" id="KAG2194173.1"/>
    </source>
</evidence>
<accession>A0A8H7QMA7</accession>
<sequence>MNRLPAEIFDDIILLLEPKDRLKCSSVCKVWNNQISRGGLLYNAIEIHSLRQNAKILRFFKNIDLSVKVKAVIYQIVGRLTVHQIKDLPNKFPNVRHFSFFVCERHTGPAMALRNIQNSFSPSNFFEAAKSESFDGWTKLTSIEETSNSMYTSFILNCSTKPFAFLTNIWLNYVHICKHSKIMAMDYLTSGLKNSPNLKKLKIQRADLNLTHLDLINLHCINLQTLILDSVTIFKPSLPTNKLIDEKSFIIDYKPNHSINEPTSKVEILLIVASNFEKGLPLFSYISENYKNIQDLICEARVDYGRPIHGIVENTAQDVIHQCHKLRHFKSNLFEWTAPFIELIDQHTKTVLEEFVIDISDWAASTFISLCRSKRLSKSLKDLTYNLYQVPESLDTNLLKFVNLTELNINFDCYIDDVDDRAYEPTEEIPVPPEIPFTSLLQACKFLKYLSVGHLPIKIDAVPFEKHCIQAIHLTRCSLESYSKKYSLYNYISQYCSQLVDLDIVHGNYKYTPSVKELTLDLFNHDKLANLIPLTNNVYHHIKHLDHKGINNWYLVRSSRPGRDEFVHTLVKPGFDLVKSGKYITIKCNNPNVFYIEDMTELD</sequence>
<dbReference type="Proteomes" id="UP000650833">
    <property type="component" value="Unassembled WGS sequence"/>
</dbReference>
<dbReference type="CDD" id="cd09917">
    <property type="entry name" value="F-box_SF"/>
    <property type="match status" value="1"/>
</dbReference>
<dbReference type="InterPro" id="IPR001810">
    <property type="entry name" value="F-box_dom"/>
</dbReference>
<dbReference type="SMART" id="SM00256">
    <property type="entry name" value="FBOX"/>
    <property type="match status" value="1"/>
</dbReference>
<comment type="caution">
    <text evidence="2">The sequence shown here is derived from an EMBL/GenBank/DDBJ whole genome shotgun (WGS) entry which is preliminary data.</text>
</comment>
<proteinExistence type="predicted"/>
<dbReference type="InterPro" id="IPR036047">
    <property type="entry name" value="F-box-like_dom_sf"/>
</dbReference>
<dbReference type="OrthoDB" id="2255856at2759"/>
<gene>
    <name evidence="2" type="ORF">INT46_002209</name>
</gene>
<dbReference type="AlphaFoldDB" id="A0A8H7QMA7"/>
<dbReference type="EMBL" id="JAEPRC010000603">
    <property type="protein sequence ID" value="KAG2194173.1"/>
    <property type="molecule type" value="Genomic_DNA"/>
</dbReference>
<reference evidence="2" key="1">
    <citation type="submission" date="2020-12" db="EMBL/GenBank/DDBJ databases">
        <title>Metabolic potential, ecology and presence of endohyphal bacteria is reflected in genomic diversity of Mucoromycotina.</title>
        <authorList>
            <person name="Muszewska A."/>
            <person name="Okrasinska A."/>
            <person name="Steczkiewicz K."/>
            <person name="Drgas O."/>
            <person name="Orlowska M."/>
            <person name="Perlinska-Lenart U."/>
            <person name="Aleksandrzak-Piekarczyk T."/>
            <person name="Szatraj K."/>
            <person name="Zielenkiewicz U."/>
            <person name="Pilsyk S."/>
            <person name="Malc E."/>
            <person name="Mieczkowski P."/>
            <person name="Kruszewska J.S."/>
            <person name="Biernat P."/>
            <person name="Pawlowska J."/>
        </authorList>
    </citation>
    <scope>NUCLEOTIDE SEQUENCE</scope>
    <source>
        <strain evidence="2">CBS 226.32</strain>
    </source>
</reference>
<dbReference type="Pfam" id="PF12937">
    <property type="entry name" value="F-box-like"/>
    <property type="match status" value="1"/>
</dbReference>
<organism evidence="2 3">
    <name type="scientific">Mucor plumbeus</name>
    <dbReference type="NCBI Taxonomy" id="97098"/>
    <lineage>
        <taxon>Eukaryota</taxon>
        <taxon>Fungi</taxon>
        <taxon>Fungi incertae sedis</taxon>
        <taxon>Mucoromycota</taxon>
        <taxon>Mucoromycotina</taxon>
        <taxon>Mucoromycetes</taxon>
        <taxon>Mucorales</taxon>
        <taxon>Mucorineae</taxon>
        <taxon>Mucoraceae</taxon>
        <taxon>Mucor</taxon>
    </lineage>
</organism>
<keyword evidence="3" id="KW-1185">Reference proteome</keyword>
<feature type="domain" description="F-box" evidence="1">
    <location>
        <begin position="1"/>
        <end position="45"/>
    </location>
</feature>
<name>A0A8H7QMA7_9FUNG</name>
<evidence type="ECO:0000259" key="1">
    <source>
        <dbReference type="PROSITE" id="PS50181"/>
    </source>
</evidence>